<organism evidence="1 2">
    <name type="scientific">Triticum urartu</name>
    <name type="common">Red wild einkorn</name>
    <name type="synonym">Crithodium urartu</name>
    <dbReference type="NCBI Taxonomy" id="4572"/>
    <lineage>
        <taxon>Eukaryota</taxon>
        <taxon>Viridiplantae</taxon>
        <taxon>Streptophyta</taxon>
        <taxon>Embryophyta</taxon>
        <taxon>Tracheophyta</taxon>
        <taxon>Spermatophyta</taxon>
        <taxon>Magnoliopsida</taxon>
        <taxon>Liliopsida</taxon>
        <taxon>Poales</taxon>
        <taxon>Poaceae</taxon>
        <taxon>BOP clade</taxon>
        <taxon>Pooideae</taxon>
        <taxon>Triticodae</taxon>
        <taxon>Triticeae</taxon>
        <taxon>Triticinae</taxon>
        <taxon>Triticum</taxon>
    </lineage>
</organism>
<dbReference type="Gramene" id="TuG1812G0400001109.01.T05">
    <property type="protein sequence ID" value="TuG1812G0400001109.01.T05"/>
    <property type="gene ID" value="TuG1812G0400001109.01"/>
</dbReference>
<evidence type="ECO:0000313" key="2">
    <source>
        <dbReference type="Proteomes" id="UP000015106"/>
    </source>
</evidence>
<protein>
    <submittedName>
        <fullName evidence="1">Uncharacterized protein</fullName>
    </submittedName>
</protein>
<accession>A0A8R7Q2I1</accession>
<gene>
    <name evidence="1" type="primary">LOC125550923</name>
</gene>
<sequence>MDPSLNHVSLFLSNSQVSSLLTSNCSKDSFILTSNCIKDSSILTSNCSKDVGAWISCAQRDWIQKKSKDSISNLIFSRMLFGYVTEIGSGQN</sequence>
<dbReference type="Proteomes" id="UP000015106">
    <property type="component" value="Chromosome 4"/>
</dbReference>
<keyword evidence="2" id="KW-1185">Reference proteome</keyword>
<name>A0A8R7Q2I1_TRIUA</name>
<proteinExistence type="predicted"/>
<dbReference type="EnsemblPlants" id="TuG1812G0400001109.01.T05">
    <property type="protein sequence ID" value="TuG1812G0400001109.01.T05"/>
    <property type="gene ID" value="TuG1812G0400001109.01"/>
</dbReference>
<reference evidence="2" key="1">
    <citation type="journal article" date="2013" name="Nature">
        <title>Draft genome of the wheat A-genome progenitor Triticum urartu.</title>
        <authorList>
            <person name="Ling H.Q."/>
            <person name="Zhao S."/>
            <person name="Liu D."/>
            <person name="Wang J."/>
            <person name="Sun H."/>
            <person name="Zhang C."/>
            <person name="Fan H."/>
            <person name="Li D."/>
            <person name="Dong L."/>
            <person name="Tao Y."/>
            <person name="Gao C."/>
            <person name="Wu H."/>
            <person name="Li Y."/>
            <person name="Cui Y."/>
            <person name="Guo X."/>
            <person name="Zheng S."/>
            <person name="Wang B."/>
            <person name="Yu K."/>
            <person name="Liang Q."/>
            <person name="Yang W."/>
            <person name="Lou X."/>
            <person name="Chen J."/>
            <person name="Feng M."/>
            <person name="Jian J."/>
            <person name="Zhang X."/>
            <person name="Luo G."/>
            <person name="Jiang Y."/>
            <person name="Liu J."/>
            <person name="Wang Z."/>
            <person name="Sha Y."/>
            <person name="Zhang B."/>
            <person name="Wu H."/>
            <person name="Tang D."/>
            <person name="Shen Q."/>
            <person name="Xue P."/>
            <person name="Zou S."/>
            <person name="Wang X."/>
            <person name="Liu X."/>
            <person name="Wang F."/>
            <person name="Yang Y."/>
            <person name="An X."/>
            <person name="Dong Z."/>
            <person name="Zhang K."/>
            <person name="Zhang X."/>
            <person name="Luo M.C."/>
            <person name="Dvorak J."/>
            <person name="Tong Y."/>
            <person name="Wang J."/>
            <person name="Yang H."/>
            <person name="Li Z."/>
            <person name="Wang D."/>
            <person name="Zhang A."/>
            <person name="Wang J."/>
        </authorList>
    </citation>
    <scope>NUCLEOTIDE SEQUENCE</scope>
    <source>
        <strain evidence="2">cv. G1812</strain>
    </source>
</reference>
<dbReference type="AlphaFoldDB" id="A0A8R7Q2I1"/>
<evidence type="ECO:0000313" key="1">
    <source>
        <dbReference type="EnsemblPlants" id="TuG1812G0400001109.01.T05"/>
    </source>
</evidence>
<reference evidence="1" key="2">
    <citation type="submission" date="2018-03" db="EMBL/GenBank/DDBJ databases">
        <title>The Triticum urartu genome reveals the dynamic nature of wheat genome evolution.</title>
        <authorList>
            <person name="Ling H."/>
            <person name="Ma B."/>
            <person name="Shi X."/>
            <person name="Liu H."/>
            <person name="Dong L."/>
            <person name="Sun H."/>
            <person name="Cao Y."/>
            <person name="Gao Q."/>
            <person name="Zheng S."/>
            <person name="Li Y."/>
            <person name="Yu Y."/>
            <person name="Du H."/>
            <person name="Qi M."/>
            <person name="Li Y."/>
            <person name="Yu H."/>
            <person name="Cui Y."/>
            <person name="Wang N."/>
            <person name="Chen C."/>
            <person name="Wu H."/>
            <person name="Zhao Y."/>
            <person name="Zhang J."/>
            <person name="Li Y."/>
            <person name="Zhou W."/>
            <person name="Zhang B."/>
            <person name="Hu W."/>
            <person name="Eijk M."/>
            <person name="Tang J."/>
            <person name="Witsenboer H."/>
            <person name="Zhao S."/>
            <person name="Li Z."/>
            <person name="Zhang A."/>
            <person name="Wang D."/>
            <person name="Liang C."/>
        </authorList>
    </citation>
    <scope>NUCLEOTIDE SEQUENCE [LARGE SCALE GENOMIC DNA]</scope>
    <source>
        <strain evidence="1">cv. G1812</strain>
    </source>
</reference>
<reference evidence="1" key="3">
    <citation type="submission" date="2022-06" db="UniProtKB">
        <authorList>
            <consortium name="EnsemblPlants"/>
        </authorList>
    </citation>
    <scope>IDENTIFICATION</scope>
</reference>